<feature type="transmembrane region" description="Helical" evidence="1">
    <location>
        <begin position="53"/>
        <end position="74"/>
    </location>
</feature>
<reference evidence="2 3" key="1">
    <citation type="journal article" date="2019" name="Emerg. Microbes Infect.">
        <title>Comprehensive subspecies identification of 175 nontuberculous mycobacteria species based on 7547 genomic profiles.</title>
        <authorList>
            <person name="Matsumoto Y."/>
            <person name="Kinjo T."/>
            <person name="Motooka D."/>
            <person name="Nabeya D."/>
            <person name="Jung N."/>
            <person name="Uechi K."/>
            <person name="Horii T."/>
            <person name="Iida T."/>
            <person name="Fujita J."/>
            <person name="Nakamura S."/>
        </authorList>
    </citation>
    <scope>NUCLEOTIDE SEQUENCE [LARGE SCALE GENOMIC DNA]</scope>
    <source>
        <strain evidence="2 3">JCM 13392</strain>
    </source>
</reference>
<evidence type="ECO:0008006" key="4">
    <source>
        <dbReference type="Google" id="ProtNLM"/>
    </source>
</evidence>
<dbReference type="AlphaFoldDB" id="A0A7I9WJH1"/>
<sequence>MSDEHGRTPLSSDTSAAGGDDAQWWTLFSEPGPPAPAAAPERKRFLYSAFREMRVAATAGAVAVIGAVLAWAAWSPSDSGAPVSPQAATSVDQARSQQVRAGLPSGYAPGSCVDVAVAPGSAPLAVVQCGPGVDGDGPDSATFTLFGGDRTMTDAFDELVGRLALVDCPGDIQSPGPWRVSTGPQQARGILVCGFDGEAPVVGWTQLETHILSVVAAESPGSSMAELFQWWSRQS</sequence>
<dbReference type="EMBL" id="BLKT01000003">
    <property type="protein sequence ID" value="GFG57804.1"/>
    <property type="molecule type" value="Genomic_DNA"/>
</dbReference>
<keyword evidence="1" id="KW-0472">Membrane</keyword>
<organism evidence="2 3">
    <name type="scientific">Mycolicibacterium murale</name>
    <dbReference type="NCBI Taxonomy" id="182220"/>
    <lineage>
        <taxon>Bacteria</taxon>
        <taxon>Bacillati</taxon>
        <taxon>Actinomycetota</taxon>
        <taxon>Actinomycetes</taxon>
        <taxon>Mycobacteriales</taxon>
        <taxon>Mycobacteriaceae</taxon>
        <taxon>Mycolicibacterium</taxon>
    </lineage>
</organism>
<evidence type="ECO:0000313" key="2">
    <source>
        <dbReference type="EMBL" id="GFG57804.1"/>
    </source>
</evidence>
<keyword evidence="1" id="KW-0812">Transmembrane</keyword>
<dbReference type="Proteomes" id="UP000465241">
    <property type="component" value="Unassembled WGS sequence"/>
</dbReference>
<gene>
    <name evidence="2" type="ORF">MMUR_19400</name>
</gene>
<proteinExistence type="predicted"/>
<name>A0A7I9WJH1_9MYCO</name>
<keyword evidence="1" id="KW-1133">Transmembrane helix</keyword>
<protein>
    <recommendedName>
        <fullName evidence="4">Serine/threonine protein kinase</fullName>
    </recommendedName>
</protein>
<evidence type="ECO:0000313" key="3">
    <source>
        <dbReference type="Proteomes" id="UP000465241"/>
    </source>
</evidence>
<accession>A0A7I9WJH1</accession>
<comment type="caution">
    <text evidence="2">The sequence shown here is derived from an EMBL/GenBank/DDBJ whole genome shotgun (WGS) entry which is preliminary data.</text>
</comment>
<evidence type="ECO:0000256" key="1">
    <source>
        <dbReference type="SAM" id="Phobius"/>
    </source>
</evidence>
<keyword evidence="3" id="KW-1185">Reference proteome</keyword>